<dbReference type="GO" id="GO:0046872">
    <property type="term" value="F:metal ion binding"/>
    <property type="evidence" value="ECO:0007669"/>
    <property type="project" value="UniProtKB-UniRule"/>
</dbReference>
<dbReference type="SMART" id="SM00332">
    <property type="entry name" value="PP2Cc"/>
    <property type="match status" value="1"/>
</dbReference>
<comment type="catalytic activity">
    <reaction evidence="1">
        <text>O-phospho-L-threonyl-[protein] + H2O = L-threonyl-[protein] + phosphate</text>
        <dbReference type="Rhea" id="RHEA:47004"/>
        <dbReference type="Rhea" id="RHEA-COMP:11060"/>
        <dbReference type="Rhea" id="RHEA-COMP:11605"/>
        <dbReference type="ChEBI" id="CHEBI:15377"/>
        <dbReference type="ChEBI" id="CHEBI:30013"/>
        <dbReference type="ChEBI" id="CHEBI:43474"/>
        <dbReference type="ChEBI" id="CHEBI:61977"/>
        <dbReference type="EC" id="3.1.3.16"/>
    </reaction>
</comment>
<dbReference type="AlphaFoldDB" id="A0A261XZN5"/>
<dbReference type="Proteomes" id="UP000242875">
    <property type="component" value="Unassembled WGS sequence"/>
</dbReference>
<keyword evidence="1" id="KW-0464">Manganese</keyword>
<dbReference type="PROSITE" id="PS51746">
    <property type="entry name" value="PPM_2"/>
    <property type="match status" value="1"/>
</dbReference>
<evidence type="ECO:0000313" key="5">
    <source>
        <dbReference type="Proteomes" id="UP000242875"/>
    </source>
</evidence>
<dbReference type="SMART" id="SM00331">
    <property type="entry name" value="PP2C_SIG"/>
    <property type="match status" value="1"/>
</dbReference>
<dbReference type="PANTHER" id="PTHR12320">
    <property type="entry name" value="PROTEIN PHOSPHATASE 2C"/>
    <property type="match status" value="1"/>
</dbReference>
<dbReference type="SUPFAM" id="SSF81606">
    <property type="entry name" value="PP2C-like"/>
    <property type="match status" value="1"/>
</dbReference>
<dbReference type="InterPro" id="IPR039123">
    <property type="entry name" value="PPTC7"/>
</dbReference>
<dbReference type="InterPro" id="IPR001932">
    <property type="entry name" value="PPM-type_phosphatase-like_dom"/>
</dbReference>
<comment type="similarity">
    <text evidence="1">Belongs to the PP2C family.</text>
</comment>
<feature type="region of interest" description="Disordered" evidence="2">
    <location>
        <begin position="50"/>
        <end position="70"/>
    </location>
</feature>
<dbReference type="Pfam" id="PF07228">
    <property type="entry name" value="SpoIIE"/>
    <property type="match status" value="1"/>
</dbReference>
<name>A0A261XZN5_9FUNG</name>
<protein>
    <recommendedName>
        <fullName evidence="1">Protein phosphatase</fullName>
        <ecNumber evidence="1">3.1.3.16</ecNumber>
    </recommendedName>
</protein>
<dbReference type="Gene3D" id="3.60.40.10">
    <property type="entry name" value="PPM-type phosphatase domain"/>
    <property type="match status" value="2"/>
</dbReference>
<keyword evidence="1" id="KW-0904">Protein phosphatase</keyword>
<evidence type="ECO:0000256" key="2">
    <source>
        <dbReference type="SAM" id="MobiDB-lite"/>
    </source>
</evidence>
<dbReference type="PANTHER" id="PTHR12320:SF84">
    <property type="entry name" value="PROTEIN PHOSPHATASE"/>
    <property type="match status" value="1"/>
</dbReference>
<comment type="cofactor">
    <cofactor evidence="1">
        <name>Mg(2+)</name>
        <dbReference type="ChEBI" id="CHEBI:18420"/>
    </cofactor>
</comment>
<comment type="caution">
    <text evidence="4">The sequence shown here is derived from an EMBL/GenBank/DDBJ whole genome shotgun (WGS) entry which is preliminary data.</text>
</comment>
<reference evidence="4 5" key="1">
    <citation type="journal article" date="2017" name="Mycologia">
        <title>Bifiguratus adelaidae, gen. et sp. nov., a new member of Mucoromycotina in endophytic and soil-dwelling habitats.</title>
        <authorList>
            <person name="Torres-Cruz T.J."/>
            <person name="Billingsley Tobias T.L."/>
            <person name="Almatruk M."/>
            <person name="Hesse C."/>
            <person name="Kuske C.R."/>
            <person name="Desiro A."/>
            <person name="Benucci G.M."/>
            <person name="Bonito G."/>
            <person name="Stajich J.E."/>
            <person name="Dunlap C."/>
            <person name="Arnold A.E."/>
            <person name="Porras-Alfaro A."/>
        </authorList>
    </citation>
    <scope>NUCLEOTIDE SEQUENCE [LARGE SCALE GENOMIC DNA]</scope>
    <source>
        <strain evidence="4 5">AZ0501</strain>
    </source>
</reference>
<evidence type="ECO:0000256" key="1">
    <source>
        <dbReference type="RuleBase" id="RU366020"/>
    </source>
</evidence>
<keyword evidence="1" id="KW-0479">Metal-binding</keyword>
<proteinExistence type="inferred from homology"/>
<dbReference type="OrthoDB" id="60843at2759"/>
<dbReference type="EC" id="3.1.3.16" evidence="1"/>
<comment type="cofactor">
    <cofactor evidence="1">
        <name>Mn(2+)</name>
        <dbReference type="ChEBI" id="CHEBI:29035"/>
    </cofactor>
</comment>
<gene>
    <name evidence="4" type="ORF">BZG36_03824</name>
</gene>
<dbReference type="EMBL" id="MVBO01000067">
    <property type="protein sequence ID" value="OZJ03829.1"/>
    <property type="molecule type" value="Genomic_DNA"/>
</dbReference>
<dbReference type="InterPro" id="IPR036457">
    <property type="entry name" value="PPM-type-like_dom_sf"/>
</dbReference>
<dbReference type="GO" id="GO:0004722">
    <property type="term" value="F:protein serine/threonine phosphatase activity"/>
    <property type="evidence" value="ECO:0007669"/>
    <property type="project" value="UniProtKB-EC"/>
</dbReference>
<accession>A0A261XZN5</accession>
<keyword evidence="5" id="KW-1185">Reference proteome</keyword>
<comment type="catalytic activity">
    <reaction evidence="1">
        <text>O-phospho-L-seryl-[protein] + H2O = L-seryl-[protein] + phosphate</text>
        <dbReference type="Rhea" id="RHEA:20629"/>
        <dbReference type="Rhea" id="RHEA-COMP:9863"/>
        <dbReference type="Rhea" id="RHEA-COMP:11604"/>
        <dbReference type="ChEBI" id="CHEBI:15377"/>
        <dbReference type="ChEBI" id="CHEBI:29999"/>
        <dbReference type="ChEBI" id="CHEBI:43474"/>
        <dbReference type="ChEBI" id="CHEBI:83421"/>
        <dbReference type="EC" id="3.1.3.16"/>
    </reaction>
</comment>
<sequence length="387" mass="42938">MTLPLVGRNEVKAAAILPGAGRSGRSISTTLNNHTASAADPIPSATTSVYTTATEPNHSTDKNPSPVRHSLPLLQNPVPYFQPVTTFQHQPHYILSHATAAYPKPRRESASVPSPPLTPTRHYSSFDNGEDAWFERYDAVGIADGVGGWKGVKGANSALYSRKLMHQCYEELEKYDNIEDDRFYEYNEADPVMILQRSYEQSSQEAREEGILGSTTAIIAILRKDELRIANLGDCGLSIIRNHEYIFRTEEQQHSFNFPYQLGPNSQDEPGSAEKFTIKLHKNDIIVVGSDGLFDNLFDEDILDEVNEQLATVNLDRRHNAKLDPKVVAEALALRARSVAEDTRAPSSPFQSRAVQEGFHYQGGKSDDISVIVAVVSDSEDTPDRRL</sequence>
<keyword evidence="1" id="KW-0378">Hydrolase</keyword>
<keyword evidence="1" id="KW-0460">Magnesium</keyword>
<evidence type="ECO:0000313" key="4">
    <source>
        <dbReference type="EMBL" id="OZJ03829.1"/>
    </source>
</evidence>
<organism evidence="4 5">
    <name type="scientific">Bifiguratus adelaidae</name>
    <dbReference type="NCBI Taxonomy" id="1938954"/>
    <lineage>
        <taxon>Eukaryota</taxon>
        <taxon>Fungi</taxon>
        <taxon>Fungi incertae sedis</taxon>
        <taxon>Mucoromycota</taxon>
        <taxon>Mucoromycotina</taxon>
        <taxon>Endogonomycetes</taxon>
        <taxon>Endogonales</taxon>
        <taxon>Endogonales incertae sedis</taxon>
        <taxon>Bifiguratus</taxon>
    </lineage>
</organism>
<evidence type="ECO:0000259" key="3">
    <source>
        <dbReference type="PROSITE" id="PS51746"/>
    </source>
</evidence>
<feature type="domain" description="PPM-type phosphatase" evidence="3">
    <location>
        <begin position="109"/>
        <end position="376"/>
    </location>
</feature>